<accession>Q5DZQ1</accession>
<evidence type="ECO:0000313" key="1">
    <source>
        <dbReference type="EMBL" id="AAW87745.1"/>
    </source>
</evidence>
<gene>
    <name evidence="1" type="ordered locus">VF_A0675</name>
</gene>
<proteinExistence type="predicted"/>
<organism evidence="1 2">
    <name type="scientific">Aliivibrio fischeri (strain ATCC 700601 / ES114)</name>
    <name type="common">Vibrio fischeri</name>
    <dbReference type="NCBI Taxonomy" id="312309"/>
    <lineage>
        <taxon>Bacteria</taxon>
        <taxon>Pseudomonadati</taxon>
        <taxon>Pseudomonadota</taxon>
        <taxon>Gammaproteobacteria</taxon>
        <taxon>Vibrionales</taxon>
        <taxon>Vibrionaceae</taxon>
        <taxon>Aliivibrio</taxon>
    </lineage>
</organism>
<dbReference type="AlphaFoldDB" id="Q5DZQ1"/>
<dbReference type="EMBL" id="CP000021">
    <property type="protein sequence ID" value="AAW87745.1"/>
    <property type="molecule type" value="Genomic_DNA"/>
</dbReference>
<evidence type="ECO:0000313" key="2">
    <source>
        <dbReference type="Proteomes" id="UP000000537"/>
    </source>
</evidence>
<reference evidence="1 2" key="2">
    <citation type="journal article" date="2008" name="BMC Genomics">
        <title>Comparative genomics-based investigation of resequencing targets in Vibrio fischeri: focus on point miscalls and artefactual expansions.</title>
        <authorList>
            <person name="Mandel M.J."/>
            <person name="Stabb E.V."/>
            <person name="Ruby E.G."/>
        </authorList>
    </citation>
    <scope>NUCLEOTIDE SEQUENCE [LARGE SCALE GENOMIC DNA]</scope>
    <source>
        <strain evidence="2">ATCC 700601 / ES114</strain>
    </source>
</reference>
<name>Q5DZQ1_ALIF1</name>
<dbReference type="HOGENOM" id="CLU_3384382_0_0_6"/>
<dbReference type="EnsemblBacteria" id="AAW87745">
    <property type="protein sequence ID" value="AAW87745"/>
    <property type="gene ID" value="VF_A0675"/>
</dbReference>
<dbReference type="KEGG" id="vfi:VF_A0675"/>
<reference evidence="1 2" key="1">
    <citation type="journal article" date="2005" name="Proc. Natl. Acad. Sci. U.S.A.">
        <title>Complete genome sequence of Vibrio fischeri: a symbiotic bacterium with pathogenic congeners.</title>
        <authorList>
            <person name="Ruby E.G."/>
            <person name="Urbanowski M."/>
            <person name="Campbell J."/>
            <person name="Dunn A."/>
            <person name="Faini M."/>
            <person name="Gunsalus R."/>
            <person name="Lostroh P."/>
            <person name="Lupp C."/>
            <person name="McCann J."/>
            <person name="Millikan D."/>
            <person name="Schaefer A."/>
            <person name="Stabb E."/>
            <person name="Stevens A."/>
            <person name="Visick K."/>
            <person name="Whistler C."/>
            <person name="Greenberg E.P."/>
        </authorList>
    </citation>
    <scope>NUCLEOTIDE SEQUENCE [LARGE SCALE GENOMIC DNA]</scope>
    <source>
        <strain evidence="2">ATCC 700601 / ES114</strain>
    </source>
</reference>
<dbReference type="Proteomes" id="UP000000537">
    <property type="component" value="Chromosome II"/>
</dbReference>
<protein>
    <submittedName>
        <fullName evidence="1">Uncharacterized protein</fullName>
    </submittedName>
</protein>
<sequence length="33" mass="3868">MKGSTKIEILLDTVEILYRDVLGYKSLYFTEPM</sequence>
<keyword evidence="2" id="KW-1185">Reference proteome</keyword>